<proteinExistence type="predicted"/>
<evidence type="ECO:0000313" key="2">
    <source>
        <dbReference type="EMBL" id="JAS28739.1"/>
    </source>
</evidence>
<feature type="domain" description="GCN5-related N-acetyltransferase Rv2170-like" evidence="1">
    <location>
        <begin position="109"/>
        <end position="186"/>
    </location>
</feature>
<dbReference type="InterPro" id="IPR053225">
    <property type="entry name" value="Acyl-CoA_N-acyltransferase"/>
</dbReference>
<name>A0A1B6DSX8_9HEMI</name>
<dbReference type="PANTHER" id="PTHR20958:SF6">
    <property type="entry name" value="GLYCINE N-ACYLTRANSFERASE-LIKE PROTEIN"/>
    <property type="match status" value="1"/>
</dbReference>
<dbReference type="EMBL" id="GEDC01008559">
    <property type="protein sequence ID" value="JAS28739.1"/>
    <property type="molecule type" value="Transcribed_RNA"/>
</dbReference>
<dbReference type="SUPFAM" id="SSF55729">
    <property type="entry name" value="Acyl-CoA N-acyltransferases (Nat)"/>
    <property type="match status" value="1"/>
</dbReference>
<organism evidence="2">
    <name type="scientific">Clastoptera arizonana</name>
    <name type="common">Arizona spittle bug</name>
    <dbReference type="NCBI Taxonomy" id="38151"/>
    <lineage>
        <taxon>Eukaryota</taxon>
        <taxon>Metazoa</taxon>
        <taxon>Ecdysozoa</taxon>
        <taxon>Arthropoda</taxon>
        <taxon>Hexapoda</taxon>
        <taxon>Insecta</taxon>
        <taxon>Pterygota</taxon>
        <taxon>Neoptera</taxon>
        <taxon>Paraneoptera</taxon>
        <taxon>Hemiptera</taxon>
        <taxon>Auchenorrhyncha</taxon>
        <taxon>Cercopoidea</taxon>
        <taxon>Clastopteridae</taxon>
        <taxon>Clastoptera</taxon>
    </lineage>
</organism>
<dbReference type="AlphaFoldDB" id="A0A1B6DSX8"/>
<sequence length="199" mass="22089">MKLSQALMYTERIDWTTNPLFEAVLQKHTNVVHNTLATRGVRTKVYSQSGILYMESEAAEQVDPSAPEDVFLSTLETKHVPFIYSVWAHNDIYTSSELEDTVRLNGGIGVFSSNDDLPLAWVMHTHYGGVGVLQTRSDQLKKGYGSLVTKGITHVMGKMGICPHACIMDKNSKSLALFKSIGYKRVSDIQYISSGLSLD</sequence>
<gene>
    <name evidence="2" type="ORF">g.38716</name>
</gene>
<protein>
    <recommendedName>
        <fullName evidence="1">GCN5-related N-acetyltransferase Rv2170-like domain-containing protein</fullName>
    </recommendedName>
</protein>
<dbReference type="InterPro" id="IPR016181">
    <property type="entry name" value="Acyl_CoA_acyltransferase"/>
</dbReference>
<dbReference type="GO" id="GO:0016747">
    <property type="term" value="F:acyltransferase activity, transferring groups other than amino-acyl groups"/>
    <property type="evidence" value="ECO:0007669"/>
    <property type="project" value="InterPro"/>
</dbReference>
<accession>A0A1B6DSX8</accession>
<dbReference type="Gene3D" id="3.40.630.30">
    <property type="match status" value="1"/>
</dbReference>
<dbReference type="Pfam" id="PF08445">
    <property type="entry name" value="FR47"/>
    <property type="match status" value="1"/>
</dbReference>
<evidence type="ECO:0000259" key="1">
    <source>
        <dbReference type="Pfam" id="PF08445"/>
    </source>
</evidence>
<dbReference type="InterPro" id="IPR013653">
    <property type="entry name" value="GCN5-like_dom"/>
</dbReference>
<dbReference type="PANTHER" id="PTHR20958">
    <property type="entry name" value="GLYCINE N-ACYLTRANSFERASE-LIKE PROTEIN"/>
    <property type="match status" value="1"/>
</dbReference>
<reference evidence="2" key="1">
    <citation type="submission" date="2015-12" db="EMBL/GenBank/DDBJ databases">
        <title>De novo transcriptome assembly of four potential Pierce s Disease insect vectors from Arizona vineyards.</title>
        <authorList>
            <person name="Tassone E.E."/>
        </authorList>
    </citation>
    <scope>NUCLEOTIDE SEQUENCE</scope>
</reference>